<sequence length="170" mass="19615">MMKRRLGRWKALLYKDVCDLRWNGQVLFNLIGVIFFISILAVVPEENLSLSFLLGFIFVMLTMLMQGNLMVEEQEQRTIRRLKQVGFSFTEIFLSKMLVTFTVTVFVLVIFSVLYGNHFFFIVKLFILVLPIVVSMLVAGTFLGIKTKNTIEISLYGTPSFYSIFLLKVS</sequence>
<keyword evidence="1" id="KW-0472">Membrane</keyword>
<comment type="caution">
    <text evidence="2">The sequence shown here is derived from an EMBL/GenBank/DDBJ whole genome shotgun (WGS) entry which is preliminary data.</text>
</comment>
<dbReference type="Proteomes" id="UP000641206">
    <property type="component" value="Unassembled WGS sequence"/>
</dbReference>
<keyword evidence="1" id="KW-1133">Transmembrane helix</keyword>
<feature type="transmembrane region" description="Helical" evidence="1">
    <location>
        <begin position="92"/>
        <end position="115"/>
    </location>
</feature>
<reference evidence="3" key="1">
    <citation type="journal article" date="2019" name="Int. J. Syst. Evol. Microbiol.">
        <title>The Global Catalogue of Microorganisms (GCM) 10K type strain sequencing project: providing services to taxonomists for standard genome sequencing and annotation.</title>
        <authorList>
            <consortium name="The Broad Institute Genomics Platform"/>
            <consortium name="The Broad Institute Genome Sequencing Center for Infectious Disease"/>
            <person name="Wu L."/>
            <person name="Ma J."/>
        </authorList>
    </citation>
    <scope>NUCLEOTIDE SEQUENCE [LARGE SCALE GENOMIC DNA]</scope>
    <source>
        <strain evidence="3">CGMCC 1.7693</strain>
    </source>
</reference>
<feature type="transmembrane region" description="Helical" evidence="1">
    <location>
        <begin position="121"/>
        <end position="145"/>
    </location>
</feature>
<protein>
    <recommendedName>
        <fullName evidence="4">ABC transporter permease</fullName>
    </recommendedName>
</protein>
<evidence type="ECO:0000256" key="1">
    <source>
        <dbReference type="SAM" id="Phobius"/>
    </source>
</evidence>
<name>A0ABQ2NRQ1_9BACI</name>
<organism evidence="2 3">
    <name type="scientific">Oceanobacillus neutriphilus</name>
    <dbReference type="NCBI Taxonomy" id="531815"/>
    <lineage>
        <taxon>Bacteria</taxon>
        <taxon>Bacillati</taxon>
        <taxon>Bacillota</taxon>
        <taxon>Bacilli</taxon>
        <taxon>Bacillales</taxon>
        <taxon>Bacillaceae</taxon>
        <taxon>Oceanobacillus</taxon>
    </lineage>
</organism>
<evidence type="ECO:0000313" key="3">
    <source>
        <dbReference type="Proteomes" id="UP000641206"/>
    </source>
</evidence>
<keyword evidence="1" id="KW-0812">Transmembrane</keyword>
<feature type="transmembrane region" description="Helical" evidence="1">
    <location>
        <begin position="49"/>
        <end position="71"/>
    </location>
</feature>
<feature type="transmembrane region" description="Helical" evidence="1">
    <location>
        <begin position="20"/>
        <end position="43"/>
    </location>
</feature>
<gene>
    <name evidence="2" type="ORF">GCM10011346_07070</name>
</gene>
<accession>A0ABQ2NRQ1</accession>
<dbReference type="EMBL" id="BMLW01000002">
    <property type="protein sequence ID" value="GGP08155.1"/>
    <property type="molecule type" value="Genomic_DNA"/>
</dbReference>
<keyword evidence="3" id="KW-1185">Reference proteome</keyword>
<evidence type="ECO:0008006" key="4">
    <source>
        <dbReference type="Google" id="ProtNLM"/>
    </source>
</evidence>
<proteinExistence type="predicted"/>
<evidence type="ECO:0000313" key="2">
    <source>
        <dbReference type="EMBL" id="GGP08155.1"/>
    </source>
</evidence>